<keyword evidence="5" id="KW-0808">Transferase</keyword>
<organism evidence="13 14">
    <name type="scientific">Hondaea fermentalgiana</name>
    <dbReference type="NCBI Taxonomy" id="2315210"/>
    <lineage>
        <taxon>Eukaryota</taxon>
        <taxon>Sar</taxon>
        <taxon>Stramenopiles</taxon>
        <taxon>Bigyra</taxon>
        <taxon>Labyrinthulomycetes</taxon>
        <taxon>Thraustochytrida</taxon>
        <taxon>Thraustochytriidae</taxon>
        <taxon>Hondaea</taxon>
    </lineage>
</organism>
<keyword evidence="6" id="KW-0289">Folate biosynthesis</keyword>
<dbReference type="PANTHER" id="PTHR11236:SF18">
    <property type="entry name" value="AMINODEOXYCHORISMATE SYNTHASE"/>
    <property type="match status" value="1"/>
</dbReference>
<dbReference type="InterPro" id="IPR017926">
    <property type="entry name" value="GATASE"/>
</dbReference>
<dbReference type="SUPFAM" id="SSF56322">
    <property type="entry name" value="ADC synthase"/>
    <property type="match status" value="1"/>
</dbReference>
<evidence type="ECO:0000256" key="7">
    <source>
        <dbReference type="ARBA" id="ARBA00022962"/>
    </source>
</evidence>
<dbReference type="FunCoup" id="A0A2R5G746">
    <property type="interactions" value="52"/>
</dbReference>
<evidence type="ECO:0000256" key="4">
    <source>
        <dbReference type="ARBA" id="ARBA00013139"/>
    </source>
</evidence>
<dbReference type="Pfam" id="PF00117">
    <property type="entry name" value="GATase"/>
    <property type="match status" value="1"/>
</dbReference>
<dbReference type="PRINTS" id="PR00096">
    <property type="entry name" value="GATASE"/>
</dbReference>
<evidence type="ECO:0000256" key="2">
    <source>
        <dbReference type="ARBA" id="ARBA00005009"/>
    </source>
</evidence>
<dbReference type="InterPro" id="IPR019999">
    <property type="entry name" value="Anth_synth_I-like"/>
</dbReference>
<dbReference type="UniPathway" id="UPA00077">
    <property type="reaction ID" value="UER00149"/>
</dbReference>
<gene>
    <name evidence="13" type="ORF">FCC1311_030422</name>
</gene>
<name>A0A2R5G746_9STRA</name>
<dbReference type="GO" id="GO:0000162">
    <property type="term" value="P:L-tryptophan biosynthetic process"/>
    <property type="evidence" value="ECO:0007669"/>
    <property type="project" value="TreeGrafter"/>
</dbReference>
<evidence type="ECO:0000313" key="14">
    <source>
        <dbReference type="Proteomes" id="UP000241890"/>
    </source>
</evidence>
<protein>
    <recommendedName>
        <fullName evidence="4">aminodeoxychorismate synthase</fullName>
        <ecNumber evidence="4">2.6.1.85</ecNumber>
    </recommendedName>
    <alternativeName>
        <fullName evidence="8">Para-aminobenzoate synthase</fullName>
    </alternativeName>
    <alternativeName>
        <fullName evidence="9">p-aminobenzoic acid synthase</fullName>
    </alternativeName>
</protein>
<proteinExistence type="inferred from homology"/>
<dbReference type="OrthoDB" id="64220at2759"/>
<evidence type="ECO:0000256" key="10">
    <source>
        <dbReference type="SAM" id="MobiDB-lite"/>
    </source>
</evidence>
<sequence length="910" mass="98048">MATPSTTLLVDNYDSYTFNLFQLIATVSGREPVVVQNDDFGADWDTLCKTLKPGKDFHQVVISPGPGSPHTPSDVGLSAGAARDASVPVFGVCLGHQLLAATFGARVVRGQEPMHGRVTKVNVLDSQDNGLFKGIPSAFDVVRYHSLVVQEDTLPENVRVTARSDDGAIMALAVSGDRISVGVQFHPESICSEHGADLVRNFLKLSVDFWARQNGTQMGQQPVVETSYFHQSHTEPETTSTPVAQLALGAHRVVVEPVSYFTANDSAPAARISTEKVFTTLFPVDNAAERSETRFWLDSATRDLDGGMPRPGDPSQTRFSFMGNANGPLAELVEFYVDPESRAIADSTDHGRPPHELRAYRAASDGTWSQPQCTETEDVFEFLAHDMESKRHDADFLVVQSDPCGPESSRSDGAPRPLQDWDLPFALASGYVGFFGYGLRRFCGVKKTLPRRSSVSTDSAESETLGDSLEEKTVSRKRARAPSPATVDADSSQSSPAPGSSKTQCCEGDTHVPDASFLFADRLVAWDHDTNMCWLVTFENDEASTKSAQTEWRVNAHSTLKALARGSAAPETADGTVSVGPGVVSVRQTAASSSLGAGPLRSTVDDPGYIDLVTSCIEEIRAGETYEVCLTKQLSLEDKRIRERAFDTYKMLRQANPAPYAAFLEVKAPGSKYEGGEPTSNFAVCCSSPERFLRASAHGVVESKPIKGTIHRGETPEEDAALAEELRTSVKDRAENLMIVDLVRNDLGKVCKVGTVSVPKLMQIESFTTVHQLVSTVRGQLSLDEDDFGRPHAPRAQRFPPTLRAIQAAFPGGSMTGAPKLRTMQIIDQLEPKERGVYSGALGFVSLTGASDLNIVIRTAVVTPAGISVGTGGAIVALSDPQGELDETKLKANRLQTVFSSFLGALDAAS</sequence>
<dbReference type="InterPro" id="IPR015890">
    <property type="entry name" value="Chorismate_C"/>
</dbReference>
<feature type="domain" description="Chorismate-utilising enzyme C-terminal" evidence="12">
    <location>
        <begin position="608"/>
        <end position="891"/>
    </location>
</feature>
<dbReference type="EC" id="2.6.1.85" evidence="4"/>
<dbReference type="Proteomes" id="UP000241890">
    <property type="component" value="Unassembled WGS sequence"/>
</dbReference>
<dbReference type="Pfam" id="PF00425">
    <property type="entry name" value="Chorismate_bind"/>
    <property type="match status" value="1"/>
</dbReference>
<dbReference type="GO" id="GO:0005737">
    <property type="term" value="C:cytoplasm"/>
    <property type="evidence" value="ECO:0007669"/>
    <property type="project" value="TreeGrafter"/>
</dbReference>
<dbReference type="AlphaFoldDB" id="A0A2R5G746"/>
<dbReference type="PROSITE" id="PS51273">
    <property type="entry name" value="GATASE_TYPE_1"/>
    <property type="match status" value="1"/>
</dbReference>
<evidence type="ECO:0000256" key="1">
    <source>
        <dbReference type="ARBA" id="ARBA00001000"/>
    </source>
</evidence>
<dbReference type="Gene3D" id="3.60.120.10">
    <property type="entry name" value="Anthranilate synthase"/>
    <property type="match status" value="1"/>
</dbReference>
<evidence type="ECO:0000256" key="6">
    <source>
        <dbReference type="ARBA" id="ARBA00022909"/>
    </source>
</evidence>
<evidence type="ECO:0000259" key="11">
    <source>
        <dbReference type="Pfam" id="PF00117"/>
    </source>
</evidence>
<dbReference type="GO" id="GO:0008153">
    <property type="term" value="P:4-aminobenzoate biosynthetic process"/>
    <property type="evidence" value="ECO:0007669"/>
    <property type="project" value="TreeGrafter"/>
</dbReference>
<dbReference type="PANTHER" id="PTHR11236">
    <property type="entry name" value="AMINOBENZOATE/ANTHRANILATE SYNTHASE"/>
    <property type="match status" value="1"/>
</dbReference>
<evidence type="ECO:0000256" key="8">
    <source>
        <dbReference type="ARBA" id="ARBA00031329"/>
    </source>
</evidence>
<feature type="domain" description="Glutamine amidotransferase" evidence="11">
    <location>
        <begin position="8"/>
        <end position="203"/>
    </location>
</feature>
<comment type="pathway">
    <text evidence="2">Cofactor biosynthesis; tetrahydrofolate biosynthesis; 4-aminobenzoate from chorismate: step 1/2.</text>
</comment>
<dbReference type="PRINTS" id="PR00097">
    <property type="entry name" value="ANTSNTHASEII"/>
</dbReference>
<dbReference type="InterPro" id="IPR006221">
    <property type="entry name" value="TrpG/PapA_dom"/>
</dbReference>
<dbReference type="GO" id="GO:0046656">
    <property type="term" value="P:folic acid biosynthetic process"/>
    <property type="evidence" value="ECO:0007669"/>
    <property type="project" value="UniProtKB-KW"/>
</dbReference>
<dbReference type="GO" id="GO:0046820">
    <property type="term" value="F:4-amino-4-deoxychorismate synthase activity"/>
    <property type="evidence" value="ECO:0007669"/>
    <property type="project" value="UniProtKB-EC"/>
</dbReference>
<reference evidence="13 14" key="1">
    <citation type="submission" date="2017-12" db="EMBL/GenBank/DDBJ databases">
        <title>Sequencing, de novo assembly and annotation of complete genome of a new Thraustochytrid species, strain FCC1311.</title>
        <authorList>
            <person name="Sedici K."/>
            <person name="Godart F."/>
            <person name="Aiese Cigliano R."/>
            <person name="Sanseverino W."/>
            <person name="Barakat M."/>
            <person name="Ortet P."/>
            <person name="Marechal E."/>
            <person name="Cagnac O."/>
            <person name="Amato A."/>
        </authorList>
    </citation>
    <scope>NUCLEOTIDE SEQUENCE [LARGE SCALE GENOMIC DNA]</scope>
</reference>
<comment type="caution">
    <text evidence="13">The sequence shown here is derived from an EMBL/GenBank/DDBJ whole genome shotgun (WGS) entry which is preliminary data.</text>
</comment>
<dbReference type="CDD" id="cd01743">
    <property type="entry name" value="GATase1_Anthranilate_Synthase"/>
    <property type="match status" value="1"/>
</dbReference>
<evidence type="ECO:0000313" key="13">
    <source>
        <dbReference type="EMBL" id="GBG26820.1"/>
    </source>
</evidence>
<dbReference type="SUPFAM" id="SSF52317">
    <property type="entry name" value="Class I glutamine amidotransferase-like"/>
    <property type="match status" value="1"/>
</dbReference>
<dbReference type="Gene3D" id="3.40.50.880">
    <property type="match status" value="1"/>
</dbReference>
<dbReference type="PRINTS" id="PR00099">
    <property type="entry name" value="CPSGATASE"/>
</dbReference>
<feature type="compositionally biased region" description="Low complexity" evidence="10">
    <location>
        <begin position="488"/>
        <end position="501"/>
    </location>
</feature>
<evidence type="ECO:0000256" key="3">
    <source>
        <dbReference type="ARBA" id="ARBA00005970"/>
    </source>
</evidence>
<dbReference type="InterPro" id="IPR005801">
    <property type="entry name" value="ADC_synthase"/>
</dbReference>
<evidence type="ECO:0000259" key="12">
    <source>
        <dbReference type="Pfam" id="PF00425"/>
    </source>
</evidence>
<dbReference type="InterPro" id="IPR029062">
    <property type="entry name" value="Class_I_gatase-like"/>
</dbReference>
<comment type="catalytic activity">
    <reaction evidence="1">
        <text>chorismate + L-glutamine = 4-amino-4-deoxychorismate + L-glutamate</text>
        <dbReference type="Rhea" id="RHEA:11672"/>
        <dbReference type="ChEBI" id="CHEBI:29748"/>
        <dbReference type="ChEBI" id="CHEBI:29985"/>
        <dbReference type="ChEBI" id="CHEBI:58359"/>
        <dbReference type="ChEBI" id="CHEBI:58406"/>
        <dbReference type="EC" id="2.6.1.85"/>
    </reaction>
</comment>
<keyword evidence="14" id="KW-1185">Reference proteome</keyword>
<dbReference type="GO" id="GO:0046654">
    <property type="term" value="P:tetrahydrofolate biosynthetic process"/>
    <property type="evidence" value="ECO:0007669"/>
    <property type="project" value="UniProtKB-UniPathway"/>
</dbReference>
<dbReference type="EMBL" id="BEYU01000024">
    <property type="protein sequence ID" value="GBG26820.1"/>
    <property type="molecule type" value="Genomic_DNA"/>
</dbReference>
<feature type="region of interest" description="Disordered" evidence="10">
    <location>
        <begin position="453"/>
        <end position="507"/>
    </location>
</feature>
<keyword evidence="7" id="KW-0315">Glutamine amidotransferase</keyword>
<dbReference type="NCBIfam" id="TIGR00566">
    <property type="entry name" value="trpG_papA"/>
    <property type="match status" value="1"/>
</dbReference>
<evidence type="ECO:0000256" key="5">
    <source>
        <dbReference type="ARBA" id="ARBA00022679"/>
    </source>
</evidence>
<accession>A0A2R5G746</accession>
<comment type="similarity">
    <text evidence="3">In the C-terminal section; belongs to the anthranilate synthase component I family.</text>
</comment>
<evidence type="ECO:0000256" key="9">
    <source>
        <dbReference type="ARBA" id="ARBA00031904"/>
    </source>
</evidence>
<dbReference type="InParanoid" id="A0A2R5G746"/>